<gene>
    <name evidence="1" type="ORF">LCGC14_0008630</name>
</gene>
<dbReference type="PANTHER" id="PTHR48098:SF1">
    <property type="entry name" value="DIACYLGLYCEROL ACYLTRANSFERASE_MYCOLYLTRANSFERASE AG85A"/>
    <property type="match status" value="1"/>
</dbReference>
<sequence length="310" mass="33545">MSAITASSMCGTLNVRPMSGVRVSMHRLALLVLLVMGCWLAPAIALAGTVTHHSFSSATLGREYSYNLYTPEAYHSSPASFPVLYLLHGAAGDEHSWVDAGRVQATVDALIEESRVPPMLIVMPADPNFWWADSLTESAQTALITELIPHIDDNYRSIDAREGRLIAGYSAGGFGTVNAALTFPGLFAAAAALSPAVYDPVPPASSSATRIAIFQRDGEFDPALWRSMNWVSVFDDYKQSGVIVPFYINSGDHDRFDIAYHAAGFYQALREHQADSVELRIFDGDHDFAAWGGSLGDALQYISGFLAPAH</sequence>
<dbReference type="PANTHER" id="PTHR48098">
    <property type="entry name" value="ENTEROCHELIN ESTERASE-RELATED"/>
    <property type="match status" value="1"/>
</dbReference>
<protein>
    <recommendedName>
        <fullName evidence="2">Esterase</fullName>
    </recommendedName>
</protein>
<dbReference type="InterPro" id="IPR029058">
    <property type="entry name" value="AB_hydrolase_fold"/>
</dbReference>
<dbReference type="SUPFAM" id="SSF53474">
    <property type="entry name" value="alpha/beta-Hydrolases"/>
    <property type="match status" value="1"/>
</dbReference>
<dbReference type="AlphaFoldDB" id="A0A0F9W6E7"/>
<dbReference type="GO" id="GO:0016747">
    <property type="term" value="F:acyltransferase activity, transferring groups other than amino-acyl groups"/>
    <property type="evidence" value="ECO:0007669"/>
    <property type="project" value="TreeGrafter"/>
</dbReference>
<name>A0A0F9W6E7_9ZZZZ</name>
<dbReference type="Pfam" id="PF00756">
    <property type="entry name" value="Esterase"/>
    <property type="match status" value="1"/>
</dbReference>
<evidence type="ECO:0000313" key="1">
    <source>
        <dbReference type="EMBL" id="KKO12846.1"/>
    </source>
</evidence>
<dbReference type="InterPro" id="IPR000801">
    <property type="entry name" value="Esterase-like"/>
</dbReference>
<evidence type="ECO:0008006" key="2">
    <source>
        <dbReference type="Google" id="ProtNLM"/>
    </source>
</evidence>
<accession>A0A0F9W6E7</accession>
<dbReference type="EMBL" id="LAZR01000001">
    <property type="protein sequence ID" value="KKO12846.1"/>
    <property type="molecule type" value="Genomic_DNA"/>
</dbReference>
<dbReference type="Gene3D" id="3.40.50.1820">
    <property type="entry name" value="alpha/beta hydrolase"/>
    <property type="match status" value="1"/>
</dbReference>
<reference evidence="1" key="1">
    <citation type="journal article" date="2015" name="Nature">
        <title>Complex archaea that bridge the gap between prokaryotes and eukaryotes.</title>
        <authorList>
            <person name="Spang A."/>
            <person name="Saw J.H."/>
            <person name="Jorgensen S.L."/>
            <person name="Zaremba-Niedzwiedzka K."/>
            <person name="Martijn J."/>
            <person name="Lind A.E."/>
            <person name="van Eijk R."/>
            <person name="Schleper C."/>
            <person name="Guy L."/>
            <person name="Ettema T.J."/>
        </authorList>
    </citation>
    <scope>NUCLEOTIDE SEQUENCE</scope>
</reference>
<dbReference type="InterPro" id="IPR050583">
    <property type="entry name" value="Mycobacterial_A85_antigen"/>
</dbReference>
<proteinExistence type="predicted"/>
<organism evidence="1">
    <name type="scientific">marine sediment metagenome</name>
    <dbReference type="NCBI Taxonomy" id="412755"/>
    <lineage>
        <taxon>unclassified sequences</taxon>
        <taxon>metagenomes</taxon>
        <taxon>ecological metagenomes</taxon>
    </lineage>
</organism>
<comment type="caution">
    <text evidence="1">The sequence shown here is derived from an EMBL/GenBank/DDBJ whole genome shotgun (WGS) entry which is preliminary data.</text>
</comment>